<proteinExistence type="inferred from homology"/>
<feature type="transmembrane region" description="Helical" evidence="7">
    <location>
        <begin position="56"/>
        <end position="73"/>
    </location>
</feature>
<feature type="transmembrane region" description="Helical" evidence="7">
    <location>
        <begin position="143"/>
        <end position="163"/>
    </location>
</feature>
<dbReference type="InterPro" id="IPR030802">
    <property type="entry name" value="Permease_MalE"/>
</dbReference>
<keyword evidence="6 7" id="KW-0472">Membrane</keyword>
<accession>A0A644UCU5</accession>
<gene>
    <name evidence="8" type="primary">mlaE_6</name>
    <name evidence="8" type="ORF">SDC9_22527</name>
</gene>
<evidence type="ECO:0000256" key="1">
    <source>
        <dbReference type="ARBA" id="ARBA00004141"/>
    </source>
</evidence>
<comment type="similarity">
    <text evidence="2">Belongs to the MlaE permease family.</text>
</comment>
<dbReference type="PANTHER" id="PTHR30188:SF4">
    <property type="entry name" value="PROTEIN TRIGALACTOSYLDIACYLGLYCEROL 1, CHLOROPLASTIC"/>
    <property type="match status" value="1"/>
</dbReference>
<name>A0A644UCU5_9ZZZZ</name>
<dbReference type="GO" id="GO:0043190">
    <property type="term" value="C:ATP-binding cassette (ABC) transporter complex"/>
    <property type="evidence" value="ECO:0007669"/>
    <property type="project" value="InterPro"/>
</dbReference>
<feature type="transmembrane region" description="Helical" evidence="7">
    <location>
        <begin position="237"/>
        <end position="259"/>
    </location>
</feature>
<evidence type="ECO:0000256" key="6">
    <source>
        <dbReference type="ARBA" id="ARBA00023136"/>
    </source>
</evidence>
<dbReference type="AlphaFoldDB" id="A0A644UCU5"/>
<keyword evidence="5 7" id="KW-1133">Transmembrane helix</keyword>
<dbReference type="EMBL" id="VSSQ01000099">
    <property type="protein sequence ID" value="MPL76681.1"/>
    <property type="molecule type" value="Genomic_DNA"/>
</dbReference>
<evidence type="ECO:0000256" key="3">
    <source>
        <dbReference type="ARBA" id="ARBA00022448"/>
    </source>
</evidence>
<evidence type="ECO:0000256" key="5">
    <source>
        <dbReference type="ARBA" id="ARBA00022989"/>
    </source>
</evidence>
<keyword evidence="3" id="KW-0813">Transport</keyword>
<feature type="transmembrane region" description="Helical" evidence="7">
    <location>
        <begin position="103"/>
        <end position="122"/>
    </location>
</feature>
<dbReference type="NCBIfam" id="TIGR00056">
    <property type="entry name" value="MlaE family lipid ABC transporter permease subunit"/>
    <property type="match status" value="1"/>
</dbReference>
<dbReference type="InterPro" id="IPR003453">
    <property type="entry name" value="ABC_MlaE_roteobac"/>
</dbReference>
<organism evidence="8">
    <name type="scientific">bioreactor metagenome</name>
    <dbReference type="NCBI Taxonomy" id="1076179"/>
    <lineage>
        <taxon>unclassified sequences</taxon>
        <taxon>metagenomes</taxon>
        <taxon>ecological metagenomes</taxon>
    </lineage>
</organism>
<dbReference type="Pfam" id="PF02405">
    <property type="entry name" value="MlaE"/>
    <property type="match status" value="1"/>
</dbReference>
<evidence type="ECO:0000313" key="8">
    <source>
        <dbReference type="EMBL" id="MPL76681.1"/>
    </source>
</evidence>
<dbReference type="GO" id="GO:0005548">
    <property type="term" value="F:phospholipid transporter activity"/>
    <property type="evidence" value="ECO:0007669"/>
    <property type="project" value="TreeGrafter"/>
</dbReference>
<protein>
    <submittedName>
        <fullName evidence="8">Putative phospholipid ABC transporter permease protein MlaE</fullName>
    </submittedName>
</protein>
<comment type="subcellular location">
    <subcellularLocation>
        <location evidence="1">Membrane</location>
        <topology evidence="1">Multi-pass membrane protein</topology>
    </subcellularLocation>
</comment>
<comment type="caution">
    <text evidence="8">The sequence shown here is derived from an EMBL/GenBank/DDBJ whole genome shotgun (WGS) entry which is preliminary data.</text>
</comment>
<evidence type="ECO:0000256" key="4">
    <source>
        <dbReference type="ARBA" id="ARBA00022692"/>
    </source>
</evidence>
<keyword evidence="4 7" id="KW-0812">Transmembrane</keyword>
<feature type="transmembrane region" description="Helical" evidence="7">
    <location>
        <begin position="199"/>
        <end position="217"/>
    </location>
</feature>
<reference evidence="8" key="1">
    <citation type="submission" date="2019-08" db="EMBL/GenBank/DDBJ databases">
        <authorList>
            <person name="Kucharzyk K."/>
            <person name="Murdoch R.W."/>
            <person name="Higgins S."/>
            <person name="Loffler F."/>
        </authorList>
    </citation>
    <scope>NUCLEOTIDE SEQUENCE</scope>
</reference>
<dbReference type="PANTHER" id="PTHR30188">
    <property type="entry name" value="ABC TRANSPORTER PERMEASE PROTEIN-RELATED"/>
    <property type="match status" value="1"/>
</dbReference>
<evidence type="ECO:0000256" key="7">
    <source>
        <dbReference type="SAM" id="Phobius"/>
    </source>
</evidence>
<evidence type="ECO:0000256" key="2">
    <source>
        <dbReference type="ARBA" id="ARBA00007556"/>
    </source>
</evidence>
<sequence>MDKNFTLLCEYVGKFIIKACASTGKIVNLFLETCRRLREANVAETVRQMAKLGTDSLPIVVVTTMCTGMVLAVQTAKEFVRFGAANSVGGIVAIAMGRELAPVLAGVVVAGRIGAAIAAEIGTMKVTEQIDALRVMATNPISYLVVPRFIAIVLMLPILIIFANVVGSVGGWIVATNYADISSYAYIDSIRVFTEPWDLVGGMIKGGFFGAIIAIVGCHKGLGAQQGAEGVGIATTASVVLSIILIFVTNYFLSVILFVQGG</sequence>